<dbReference type="Gene3D" id="3.40.50.300">
    <property type="entry name" value="P-loop containing nucleotide triphosphate hydrolases"/>
    <property type="match status" value="1"/>
</dbReference>
<dbReference type="EMBL" id="LMVP01000434">
    <property type="protein sequence ID" value="PAV11851.1"/>
    <property type="molecule type" value="Genomic_DNA"/>
</dbReference>
<name>A0A2A2HQS8_9EURY</name>
<reference evidence="1 2" key="1">
    <citation type="journal article" date="2017" name="BMC Genomics">
        <title>Genomic analysis of methanogenic archaea reveals a shift towards energy conservation.</title>
        <authorList>
            <person name="Gilmore S.P."/>
            <person name="Henske J.K."/>
            <person name="Sexton J.A."/>
            <person name="Solomon K.V."/>
            <person name="Seppala S."/>
            <person name="Yoo J.I."/>
            <person name="Huyett L.M."/>
            <person name="Pressman A."/>
            <person name="Cogan J.Z."/>
            <person name="Kivenson V."/>
            <person name="Peng X."/>
            <person name="Tan Y."/>
            <person name="Valentine D.L."/>
            <person name="O'Malley M.A."/>
        </authorList>
    </citation>
    <scope>NUCLEOTIDE SEQUENCE [LARGE SCALE GENOMIC DNA]</scope>
    <source>
        <strain evidence="1 2">MC-15</strain>
    </source>
</reference>
<gene>
    <name evidence="1" type="ORF">ASJ81_08905</name>
</gene>
<dbReference type="RefSeq" id="WP_095645224.1">
    <property type="nucleotide sequence ID" value="NZ_LMVP01000434.1"/>
</dbReference>
<proteinExistence type="predicted"/>
<dbReference type="Proteomes" id="UP000218164">
    <property type="component" value="Unassembled WGS sequence"/>
</dbReference>
<accession>A0A2A2HQS8</accession>
<dbReference type="InterPro" id="IPR027417">
    <property type="entry name" value="P-loop_NTPase"/>
</dbReference>
<protein>
    <submittedName>
        <fullName evidence="1">Uncharacterized protein</fullName>
    </submittedName>
</protein>
<evidence type="ECO:0000313" key="1">
    <source>
        <dbReference type="EMBL" id="PAV11851.1"/>
    </source>
</evidence>
<evidence type="ECO:0000313" key="2">
    <source>
        <dbReference type="Proteomes" id="UP000218164"/>
    </source>
</evidence>
<comment type="caution">
    <text evidence="1">The sequence shown here is derived from an EMBL/GenBank/DDBJ whole genome shotgun (WGS) entry which is preliminary data.</text>
</comment>
<sequence>MECWGFVFQYHHLFQDFTALENVLMPTLDCRKKQARRIGNCRKPLKEVVLEDRMDQKFGNLKEGKTRGFR</sequence>
<dbReference type="AlphaFoldDB" id="A0A2A2HQS8"/>
<organism evidence="1 2">
    <name type="scientific">Methanosarcina spelaei</name>
    <dbReference type="NCBI Taxonomy" id="1036679"/>
    <lineage>
        <taxon>Archaea</taxon>
        <taxon>Methanobacteriati</taxon>
        <taxon>Methanobacteriota</taxon>
        <taxon>Stenosarchaea group</taxon>
        <taxon>Methanomicrobia</taxon>
        <taxon>Methanosarcinales</taxon>
        <taxon>Methanosarcinaceae</taxon>
        <taxon>Methanosarcina</taxon>
    </lineage>
</organism>
<keyword evidence="2" id="KW-1185">Reference proteome</keyword>